<gene>
    <name evidence="2" type="ORF">GCM10009838_71280</name>
</gene>
<evidence type="ECO:0008006" key="4">
    <source>
        <dbReference type="Google" id="ProtNLM"/>
    </source>
</evidence>
<comment type="caution">
    <text evidence="2">The sequence shown here is derived from an EMBL/GenBank/DDBJ whole genome shotgun (WGS) entry which is preliminary data.</text>
</comment>
<dbReference type="RefSeq" id="WP_344661583.1">
    <property type="nucleotide sequence ID" value="NZ_BAAAQM010000056.1"/>
</dbReference>
<dbReference type="EMBL" id="BAAAQM010000056">
    <property type="protein sequence ID" value="GAA1996044.1"/>
    <property type="molecule type" value="Genomic_DNA"/>
</dbReference>
<dbReference type="InterPro" id="IPR036412">
    <property type="entry name" value="HAD-like_sf"/>
</dbReference>
<dbReference type="Pfam" id="PF00702">
    <property type="entry name" value="Hydrolase"/>
    <property type="match status" value="1"/>
</dbReference>
<sequence>MHIPGKSRTIEAVVFDVGETLVDETIEYHNWADWLGVPRHTFSAVFGAVIAAGRPHLDVFEHFQPGFDLTAEREARALAGRPEGYGERDLYPDARRTLAALKDAGYLVLIAANQTAASHRILESLDLPVHLVTTSAMWGGLEKPDPAFFTKVVEVGDEVSRAEGRGPLSGAGSVLYVGDRLDNDMRPAWGAGLRTAFIRRGPWGQVHGDHPDLVAKADFYLTSLDQLPAMLVDEV</sequence>
<dbReference type="PANTHER" id="PTHR43316">
    <property type="entry name" value="HYDROLASE, HALOACID DELAHOGENASE-RELATED"/>
    <property type="match status" value="1"/>
</dbReference>
<protein>
    <recommendedName>
        <fullName evidence="4">HAD-superfamily hydrolase, subfamily IA, variant 1</fullName>
    </recommendedName>
</protein>
<dbReference type="InterPro" id="IPR051540">
    <property type="entry name" value="S-2-haloacid_dehalogenase"/>
</dbReference>
<proteinExistence type="predicted"/>
<organism evidence="2 3">
    <name type="scientific">Catenulispora subtropica</name>
    <dbReference type="NCBI Taxonomy" id="450798"/>
    <lineage>
        <taxon>Bacteria</taxon>
        <taxon>Bacillati</taxon>
        <taxon>Actinomycetota</taxon>
        <taxon>Actinomycetes</taxon>
        <taxon>Catenulisporales</taxon>
        <taxon>Catenulisporaceae</taxon>
        <taxon>Catenulispora</taxon>
    </lineage>
</organism>
<dbReference type="Proteomes" id="UP001499854">
    <property type="component" value="Unassembled WGS sequence"/>
</dbReference>
<evidence type="ECO:0000313" key="3">
    <source>
        <dbReference type="Proteomes" id="UP001499854"/>
    </source>
</evidence>
<name>A0ABN2T1M4_9ACTN</name>
<keyword evidence="3" id="KW-1185">Reference proteome</keyword>
<dbReference type="InterPro" id="IPR023214">
    <property type="entry name" value="HAD_sf"/>
</dbReference>
<keyword evidence="1" id="KW-0378">Hydrolase</keyword>
<evidence type="ECO:0000313" key="2">
    <source>
        <dbReference type="EMBL" id="GAA1996044.1"/>
    </source>
</evidence>
<dbReference type="Gene3D" id="3.40.50.1000">
    <property type="entry name" value="HAD superfamily/HAD-like"/>
    <property type="match status" value="1"/>
</dbReference>
<reference evidence="2 3" key="1">
    <citation type="journal article" date="2019" name="Int. J. Syst. Evol. Microbiol.">
        <title>The Global Catalogue of Microorganisms (GCM) 10K type strain sequencing project: providing services to taxonomists for standard genome sequencing and annotation.</title>
        <authorList>
            <consortium name="The Broad Institute Genomics Platform"/>
            <consortium name="The Broad Institute Genome Sequencing Center for Infectious Disease"/>
            <person name="Wu L."/>
            <person name="Ma J."/>
        </authorList>
    </citation>
    <scope>NUCLEOTIDE SEQUENCE [LARGE SCALE GENOMIC DNA]</scope>
    <source>
        <strain evidence="2 3">JCM 16013</strain>
    </source>
</reference>
<evidence type="ECO:0000256" key="1">
    <source>
        <dbReference type="ARBA" id="ARBA00022801"/>
    </source>
</evidence>
<dbReference type="SUPFAM" id="SSF56784">
    <property type="entry name" value="HAD-like"/>
    <property type="match status" value="1"/>
</dbReference>
<accession>A0ABN2T1M4</accession>